<dbReference type="SUPFAM" id="SSF53098">
    <property type="entry name" value="Ribonuclease H-like"/>
    <property type="match status" value="1"/>
</dbReference>
<dbReference type="GO" id="GO:0004803">
    <property type="term" value="F:transposase activity"/>
    <property type="evidence" value="ECO:0007669"/>
    <property type="project" value="InterPro"/>
</dbReference>
<dbReference type="NCBIfam" id="NF033590">
    <property type="entry name" value="transpos_IS4_3"/>
    <property type="match status" value="1"/>
</dbReference>
<feature type="domain" description="Transposase IS4-like" evidence="1">
    <location>
        <begin position="118"/>
        <end position="292"/>
    </location>
</feature>
<dbReference type="Gene3D" id="3.90.350.10">
    <property type="entry name" value="Transposase Inhibitor Protein From Tn5, Chain A, domain 1"/>
    <property type="match status" value="1"/>
</dbReference>
<dbReference type="Pfam" id="PF01609">
    <property type="entry name" value="DDE_Tnp_1"/>
    <property type="match status" value="1"/>
</dbReference>
<accession>A0A818BFC3</accession>
<dbReference type="EMBL" id="CAJNYD010002394">
    <property type="protein sequence ID" value="CAF3416020.1"/>
    <property type="molecule type" value="Genomic_DNA"/>
</dbReference>
<name>A0A818BFC3_9BILA</name>
<evidence type="ECO:0000313" key="3">
    <source>
        <dbReference type="Proteomes" id="UP000663833"/>
    </source>
</evidence>
<dbReference type="Proteomes" id="UP000663833">
    <property type="component" value="Unassembled WGS sequence"/>
</dbReference>
<dbReference type="InterPro" id="IPR047768">
    <property type="entry name" value="Tn5p-like"/>
</dbReference>
<reference evidence="2" key="1">
    <citation type="submission" date="2021-02" db="EMBL/GenBank/DDBJ databases">
        <authorList>
            <person name="Nowell W R."/>
        </authorList>
    </citation>
    <scope>NUCLEOTIDE SEQUENCE</scope>
</reference>
<evidence type="ECO:0000313" key="2">
    <source>
        <dbReference type="EMBL" id="CAF3416020.1"/>
    </source>
</evidence>
<dbReference type="Gene3D" id="1.10.740.10">
    <property type="entry name" value="Transferase Inhibitor Protein From Tn5, Chain"/>
    <property type="match status" value="1"/>
</dbReference>
<dbReference type="InterPro" id="IPR002559">
    <property type="entry name" value="Transposase_11"/>
</dbReference>
<dbReference type="InterPro" id="IPR014737">
    <property type="entry name" value="Transposase_Tn5-like_C"/>
</dbReference>
<dbReference type="AlphaFoldDB" id="A0A818BFC3"/>
<dbReference type="InterPro" id="IPR054836">
    <property type="entry name" value="Tn5_transposase"/>
</dbReference>
<dbReference type="GO" id="GO:0003677">
    <property type="term" value="F:DNA binding"/>
    <property type="evidence" value="ECO:0007669"/>
    <property type="project" value="InterPro"/>
</dbReference>
<dbReference type="PANTHER" id="PTHR37319">
    <property type="entry name" value="TRANSPOSASE"/>
    <property type="match status" value="1"/>
</dbReference>
<proteinExistence type="predicted"/>
<protein>
    <recommendedName>
        <fullName evidence="1">Transposase IS4-like domain-containing protein</fullName>
    </recommendedName>
</protein>
<dbReference type="GO" id="GO:0006313">
    <property type="term" value="P:DNA transposition"/>
    <property type="evidence" value="ECO:0007669"/>
    <property type="project" value="InterPro"/>
</dbReference>
<comment type="caution">
    <text evidence="2">The sequence shown here is derived from an EMBL/GenBank/DDBJ whole genome shotgun (WGS) entry which is preliminary data.</text>
</comment>
<sequence length="400" mass="46228">MKSLFSSRESSIRQLSDDAAQQKGAYRFLNNEKVSEEALIESCCERTKILCKDKHLLVLNDTTEINLQKHSGRLQSEKGIGLVGNNKDVGFFAHLEEKESYKWIKCCTDSKEVLEDAASITVLGDRESDIYELFIDAKSQNVEVLARNKTDRKTSEGKKIYQTLSETEVCGSYEIEIVNDNRKQTQKHKAVLEVKFSEVLIKKPENKKDDRPKEIKIWAVEAKEQNKTNGVCWRLLTTHCIENYEQAVQMVEWYQMRWFIEQVFRLLKNKGYQIEKSELETGWALRKLTILLLQNVLKVMQMLIAYNGTSEEEDAGLIFNESEIECLMKLNIKSQGKTEKLKNPYRTNSLKWSTWIIARLGGWSGYQSQRPPGPITLKNGLDKFCHVFMGWKMAKDVGTR</sequence>
<dbReference type="PANTHER" id="PTHR37319:SF1">
    <property type="entry name" value="TRANSPOSASE TN5 DIMERISATION DOMAIN-CONTAINING PROTEIN"/>
    <property type="match status" value="1"/>
</dbReference>
<organism evidence="2 3">
    <name type="scientific">Rotaria socialis</name>
    <dbReference type="NCBI Taxonomy" id="392032"/>
    <lineage>
        <taxon>Eukaryota</taxon>
        <taxon>Metazoa</taxon>
        <taxon>Spiralia</taxon>
        <taxon>Gnathifera</taxon>
        <taxon>Rotifera</taxon>
        <taxon>Eurotatoria</taxon>
        <taxon>Bdelloidea</taxon>
        <taxon>Philodinida</taxon>
        <taxon>Philodinidae</taxon>
        <taxon>Rotaria</taxon>
    </lineage>
</organism>
<gene>
    <name evidence="2" type="ORF">LUA448_LOCUS18974</name>
</gene>
<evidence type="ECO:0000259" key="1">
    <source>
        <dbReference type="Pfam" id="PF01609"/>
    </source>
</evidence>
<dbReference type="InterPro" id="IPR012337">
    <property type="entry name" value="RNaseH-like_sf"/>
</dbReference>